<dbReference type="RefSeq" id="WP_176266780.1">
    <property type="nucleotide sequence ID" value="NZ_JABWGV010000002.1"/>
</dbReference>
<dbReference type="GO" id="GO:0016020">
    <property type="term" value="C:membrane"/>
    <property type="evidence" value="ECO:0007669"/>
    <property type="project" value="InterPro"/>
</dbReference>
<dbReference type="SUPFAM" id="SSF48371">
    <property type="entry name" value="ARM repeat"/>
    <property type="match status" value="1"/>
</dbReference>
<protein>
    <recommendedName>
        <fullName evidence="4">Capsule biosynthesis protein CapB</fullName>
    </recommendedName>
</protein>
<name>A0A850H184_9SPHN</name>
<proteinExistence type="predicted"/>
<keyword evidence="3" id="KW-1185">Reference proteome</keyword>
<evidence type="ECO:0000313" key="2">
    <source>
        <dbReference type="EMBL" id="NVD44446.1"/>
    </source>
</evidence>
<dbReference type="GO" id="GO:0045227">
    <property type="term" value="P:capsule polysaccharide biosynthetic process"/>
    <property type="evidence" value="ECO:0007669"/>
    <property type="project" value="InterPro"/>
</dbReference>
<dbReference type="InterPro" id="IPR016024">
    <property type="entry name" value="ARM-type_fold"/>
</dbReference>
<evidence type="ECO:0000256" key="1">
    <source>
        <dbReference type="SAM" id="Phobius"/>
    </source>
</evidence>
<dbReference type="InterPro" id="IPR011989">
    <property type="entry name" value="ARM-like"/>
</dbReference>
<sequence>MTTPPLASPCLLSAALDSGFACKLVGTYADLRDHIIASAGGDQLATLSDHAQWVCDFGRATLDRIERLHEASALFNARFASALDEPAERLAIMDFAQRLGADEAQLKRDRKALDTFFDRDAVFERYRRRAGECERALAYATERLGYIVGGALKLGEIGGESALLVRTIAPYLASIRAYRGDSRVRQAAHRALRRIGESAPEPLHGFWVDTAVRDTRRLALDASEDTWAQCDAFATLLAMSPQSLEPVLEKRLEATSDRGSALRQDNRMFVRRYIADLLCRAAGANPPLAKFLPRIANDRNGAVRQALAASLPHLPKALAVSLVSRLRVDRDPQVRAMLFFDAEGMASLLGAELYRSHIVRVLDRDTDGFVLRLTIDAATRVAAWQVGNDPRDLPQTIAQLQTALVGLRHRAEPAEIRRWAGKALERLWLLSDADALDLAEYVTWQIAKTPEGGTCALPELGQALESDPVMVGRMMSVLAQDGFGLELVPGRVPKVQKGERFKRRLWRILFEFGTSATDKRQAFLHTIGRVLPGPISAPAAHLAELAPTKVLGEPLKIKDEGGWRNYLPLVDHALSALDRGGETRIFTSEGVTTLTACPGIVARAKAYWRMSRAYPRLSALRNAGTHEYVEALKPYGVTVRFAPHDYGEPLALPDREASEPAPIAQNSADREVVHLFGMGGALVMIPVLFESAAAYFATVFANTLGQLALFLLLAAGWFFGRHIYLARKARQYRGAIPLSLGGWGTRGKSGTERLKAGLMNALGHPLISKTTGCEAMFLRGEAFGDLTEMFLFRPYDKATIWEQLNLIRISAGLKARVFLWECMGLNPAYVRVLQQDWMRDDIGTITNTYPDHEDVQGPAGRNIPEVMCEFIPHRSVLLTTEEEMLPILAEGARRADTRLRTINWRQAGLVHANLLARFPYAEHPYNIALVAAMGDELGLSEDYSIKEMSDRVVADLGVLKIYPRAPVEGATLEFVMGMSANEKFGAMGNWDRMGFAHHDLSLDPEIYVTTLVNNRADRVPRSRVFARMLVQDVAADRHFIIGSNIDGMMGFIAEEWAAYANTLNIFDDEKRSPAEKFEALGKHQRVPMAQDQLEGRLRAMLTGQLSAEAQDQAVKAAREMRLEVMLKENGVAEYERIAQHYAELSAQLESFLKLRTRLAQGGDQAALDREIKAFLRAAFMAKLVPVRDFYISGENIVRLIGKTTPPGLVNRIMGMQNIKGTGLDYVYRWQAWETVHRACVQAVDPHPVTAEKGLALLASFQEYGVLSAPMVRETIATLKASGELPSTFGPAQLDAIVARVDAQLAELDAGELSSDSGGGEKGRLAQVGDWLVEASEAVLDAGDAVRRRRRADGVYKAMIAEQISSGRAALELKKLTKRQKGGWLAASLADAGGSVTALLPRALWRKDA</sequence>
<gene>
    <name evidence="2" type="ORF">HUV48_05375</name>
</gene>
<feature type="transmembrane region" description="Helical" evidence="1">
    <location>
        <begin position="696"/>
        <end position="719"/>
    </location>
</feature>
<keyword evidence="1" id="KW-0472">Membrane</keyword>
<dbReference type="Proteomes" id="UP000561438">
    <property type="component" value="Unassembled WGS sequence"/>
</dbReference>
<dbReference type="InterPro" id="IPR008337">
    <property type="entry name" value="Capsule_biosynth_CapB"/>
</dbReference>
<keyword evidence="1" id="KW-0812">Transmembrane</keyword>
<organism evidence="2 3">
    <name type="scientific">Qipengyuania atrilutea</name>
    <dbReference type="NCBI Taxonomy" id="2744473"/>
    <lineage>
        <taxon>Bacteria</taxon>
        <taxon>Pseudomonadati</taxon>
        <taxon>Pseudomonadota</taxon>
        <taxon>Alphaproteobacteria</taxon>
        <taxon>Sphingomonadales</taxon>
        <taxon>Erythrobacteraceae</taxon>
        <taxon>Qipengyuania</taxon>
    </lineage>
</organism>
<dbReference type="Gene3D" id="1.25.10.10">
    <property type="entry name" value="Leucine-rich Repeat Variant"/>
    <property type="match status" value="1"/>
</dbReference>
<accession>A0A850H184</accession>
<reference evidence="2 3" key="1">
    <citation type="submission" date="2020-06" db="EMBL/GenBank/DDBJ databases">
        <title>Altererythrobacter sp. HHU K3-1.</title>
        <authorList>
            <person name="Zhang D."/>
            <person name="Xue H."/>
        </authorList>
    </citation>
    <scope>NUCLEOTIDE SEQUENCE [LARGE SCALE GENOMIC DNA]</scope>
    <source>
        <strain evidence="2 3">HHU K3-1</strain>
    </source>
</reference>
<dbReference type="EMBL" id="JABWGV010000002">
    <property type="protein sequence ID" value="NVD44446.1"/>
    <property type="molecule type" value="Genomic_DNA"/>
</dbReference>
<keyword evidence="1" id="KW-1133">Transmembrane helix</keyword>
<evidence type="ECO:0000313" key="3">
    <source>
        <dbReference type="Proteomes" id="UP000561438"/>
    </source>
</evidence>
<evidence type="ECO:0008006" key="4">
    <source>
        <dbReference type="Google" id="ProtNLM"/>
    </source>
</evidence>
<feature type="transmembrane region" description="Helical" evidence="1">
    <location>
        <begin position="672"/>
        <end position="689"/>
    </location>
</feature>
<comment type="caution">
    <text evidence="2">The sequence shown here is derived from an EMBL/GenBank/DDBJ whole genome shotgun (WGS) entry which is preliminary data.</text>
</comment>
<dbReference type="PRINTS" id="PR01758">
    <property type="entry name" value="CAPSULEPROTB"/>
</dbReference>